<keyword evidence="8" id="KW-1185">Reference proteome</keyword>
<dbReference type="PROSITE" id="PS50893">
    <property type="entry name" value="ABC_TRANSPORTER_2"/>
    <property type="match status" value="1"/>
</dbReference>
<dbReference type="InterPro" id="IPR003439">
    <property type="entry name" value="ABC_transporter-like_ATP-bd"/>
</dbReference>
<dbReference type="SMART" id="SM00382">
    <property type="entry name" value="AAA"/>
    <property type="match status" value="1"/>
</dbReference>
<dbReference type="PANTHER" id="PTHR42794:SF1">
    <property type="entry name" value="HEMIN IMPORT ATP-BINDING PROTEIN HMUV"/>
    <property type="match status" value="1"/>
</dbReference>
<dbReference type="STRING" id="1799789.AX660_04940"/>
<evidence type="ECO:0000256" key="1">
    <source>
        <dbReference type="ARBA" id="ARBA00022448"/>
    </source>
</evidence>
<dbReference type="SUPFAM" id="SSF52540">
    <property type="entry name" value="P-loop containing nucleoside triphosphate hydrolases"/>
    <property type="match status" value="1"/>
</dbReference>
<protein>
    <recommendedName>
        <fullName evidence="6">ABC transporter domain-containing protein</fullName>
    </recommendedName>
</protein>
<reference evidence="8" key="1">
    <citation type="submission" date="2016-02" db="EMBL/GenBank/DDBJ databases">
        <authorList>
            <person name="Schultz-Johansen M."/>
            <person name="Glaring M.A."/>
            <person name="Bech P.K."/>
            <person name="Stougaard P."/>
        </authorList>
    </citation>
    <scope>NUCLEOTIDE SEQUENCE [LARGE SCALE GENOMIC DNA]</scope>
    <source>
        <strain evidence="8">S66</strain>
    </source>
</reference>
<dbReference type="InterPro" id="IPR003593">
    <property type="entry name" value="AAA+_ATPase"/>
</dbReference>
<evidence type="ECO:0000313" key="8">
    <source>
        <dbReference type="Proteomes" id="UP000070299"/>
    </source>
</evidence>
<dbReference type="Pfam" id="PF00005">
    <property type="entry name" value="ABC_tran"/>
    <property type="match status" value="1"/>
</dbReference>
<evidence type="ECO:0000256" key="2">
    <source>
        <dbReference type="ARBA" id="ARBA00022741"/>
    </source>
</evidence>
<dbReference type="PANTHER" id="PTHR42794">
    <property type="entry name" value="HEMIN IMPORT ATP-BINDING PROTEIN HMUV"/>
    <property type="match status" value="1"/>
</dbReference>
<evidence type="ECO:0000256" key="4">
    <source>
        <dbReference type="ARBA" id="ARBA00022967"/>
    </source>
</evidence>
<accession>A0A136A6A8</accession>
<comment type="function">
    <text evidence="5">Part of the ABC transporter complex HmuTUV involved in hemin import. Responsible for energy coupling to the transport system.</text>
</comment>
<keyword evidence="3" id="KW-0067">ATP-binding</keyword>
<comment type="caution">
    <text evidence="7">The sequence shown here is derived from an EMBL/GenBank/DDBJ whole genome shotgun (WGS) entry which is preliminary data.</text>
</comment>
<evidence type="ECO:0000259" key="6">
    <source>
        <dbReference type="PROSITE" id="PS50893"/>
    </source>
</evidence>
<evidence type="ECO:0000313" key="7">
    <source>
        <dbReference type="EMBL" id="KXI30763.1"/>
    </source>
</evidence>
<dbReference type="Proteomes" id="UP000070299">
    <property type="component" value="Unassembled WGS sequence"/>
</dbReference>
<dbReference type="EMBL" id="LSNE01000002">
    <property type="protein sequence ID" value="KXI30763.1"/>
    <property type="molecule type" value="Genomic_DNA"/>
</dbReference>
<feature type="domain" description="ABC transporter" evidence="6">
    <location>
        <begin position="2"/>
        <end position="228"/>
    </location>
</feature>
<evidence type="ECO:0000256" key="3">
    <source>
        <dbReference type="ARBA" id="ARBA00022840"/>
    </source>
</evidence>
<dbReference type="OrthoDB" id="5292475at2"/>
<dbReference type="RefSeq" id="WP_068371698.1">
    <property type="nucleotide sequence ID" value="NZ_LSNE01000002.1"/>
</dbReference>
<keyword evidence="4" id="KW-1278">Translocase</keyword>
<sequence>MLDFNHVEIKHRLKNVSGSAQAGQFVHVMGTNGSGKSSLLHSLAGLLSLDKGMVRLNRQDLQHYSLPQLATIRCLQEQQQQSMFALSVAEVLHFFSGQHGLPEELEQALELKDFLPRPLNQLSGGEARRVLVARALLQVWPAIERGQALVLLDEPNQGLDFKHQHLLFQLLAQICQQNNLVIVNHHDLNLCQQYANQIWLMQKGQIVESLRSLDSISNQALSHIFGCGIQCAIDHTGNKIFQTYLD</sequence>
<dbReference type="PROSITE" id="PS00211">
    <property type="entry name" value="ABC_TRANSPORTER_1"/>
    <property type="match status" value="1"/>
</dbReference>
<dbReference type="InterPro" id="IPR027417">
    <property type="entry name" value="P-loop_NTPase"/>
</dbReference>
<evidence type="ECO:0000256" key="5">
    <source>
        <dbReference type="ARBA" id="ARBA00037066"/>
    </source>
</evidence>
<keyword evidence="1" id="KW-0813">Transport</keyword>
<dbReference type="Gene3D" id="3.40.50.300">
    <property type="entry name" value="P-loop containing nucleotide triphosphate hydrolases"/>
    <property type="match status" value="1"/>
</dbReference>
<dbReference type="AlphaFoldDB" id="A0A136A6A8"/>
<name>A0A136A6A8_9ALTE</name>
<dbReference type="InterPro" id="IPR017871">
    <property type="entry name" value="ABC_transporter-like_CS"/>
</dbReference>
<proteinExistence type="predicted"/>
<organism evidence="7 8">
    <name type="scientific">Paraglaciecola hydrolytica</name>
    <dbReference type="NCBI Taxonomy" id="1799789"/>
    <lineage>
        <taxon>Bacteria</taxon>
        <taxon>Pseudomonadati</taxon>
        <taxon>Pseudomonadota</taxon>
        <taxon>Gammaproteobacteria</taxon>
        <taxon>Alteromonadales</taxon>
        <taxon>Alteromonadaceae</taxon>
        <taxon>Paraglaciecola</taxon>
    </lineage>
</organism>
<keyword evidence="2" id="KW-0547">Nucleotide-binding</keyword>
<dbReference type="GO" id="GO:0005524">
    <property type="term" value="F:ATP binding"/>
    <property type="evidence" value="ECO:0007669"/>
    <property type="project" value="UniProtKB-KW"/>
</dbReference>
<gene>
    <name evidence="7" type="ORF">AX660_04940</name>
</gene>
<dbReference type="GO" id="GO:0016887">
    <property type="term" value="F:ATP hydrolysis activity"/>
    <property type="evidence" value="ECO:0007669"/>
    <property type="project" value="InterPro"/>
</dbReference>